<name>A0A1F8B3V0_9BACT</name>
<dbReference type="EMBL" id="MGHC01000032">
    <property type="protein sequence ID" value="OGM58702.1"/>
    <property type="molecule type" value="Genomic_DNA"/>
</dbReference>
<gene>
    <name evidence="1" type="ORF">A3A75_00545</name>
</gene>
<accession>A0A1F8B3V0</accession>
<organism evidence="1 2">
    <name type="scientific">Candidatus Woesebacteria bacterium RIFCSPLOWO2_01_FULL_39_10</name>
    <dbReference type="NCBI Taxonomy" id="1802516"/>
    <lineage>
        <taxon>Bacteria</taxon>
        <taxon>Candidatus Woeseibacteriota</taxon>
    </lineage>
</organism>
<dbReference type="AlphaFoldDB" id="A0A1F8B3V0"/>
<proteinExistence type="predicted"/>
<dbReference type="Proteomes" id="UP000179018">
    <property type="component" value="Unassembled WGS sequence"/>
</dbReference>
<dbReference type="STRING" id="1802516.A3A75_00545"/>
<reference evidence="1 2" key="1">
    <citation type="journal article" date="2016" name="Nat. Commun.">
        <title>Thousands of microbial genomes shed light on interconnected biogeochemical processes in an aquifer system.</title>
        <authorList>
            <person name="Anantharaman K."/>
            <person name="Brown C.T."/>
            <person name="Hug L.A."/>
            <person name="Sharon I."/>
            <person name="Castelle C.J."/>
            <person name="Probst A.J."/>
            <person name="Thomas B.C."/>
            <person name="Singh A."/>
            <person name="Wilkins M.J."/>
            <person name="Karaoz U."/>
            <person name="Brodie E.L."/>
            <person name="Williams K.H."/>
            <person name="Hubbard S.S."/>
            <person name="Banfield J.F."/>
        </authorList>
    </citation>
    <scope>NUCLEOTIDE SEQUENCE [LARGE SCALE GENOMIC DNA]</scope>
</reference>
<evidence type="ECO:0000313" key="2">
    <source>
        <dbReference type="Proteomes" id="UP000179018"/>
    </source>
</evidence>
<sequence length="70" mass="7819">MSDYAKLWYLSDYGCSVSFSSPRTLFSEVVAICESAFLLMLKIKAAIISPKIKVGIRSKKTFEPLSILLL</sequence>
<evidence type="ECO:0000313" key="1">
    <source>
        <dbReference type="EMBL" id="OGM58702.1"/>
    </source>
</evidence>
<protein>
    <submittedName>
        <fullName evidence="1">Uncharacterized protein</fullName>
    </submittedName>
</protein>
<comment type="caution">
    <text evidence="1">The sequence shown here is derived from an EMBL/GenBank/DDBJ whole genome shotgun (WGS) entry which is preliminary data.</text>
</comment>